<protein>
    <submittedName>
        <fullName evidence="2">Divalent-cation tolerance protein CutA</fullName>
    </submittedName>
</protein>
<dbReference type="RefSeq" id="WP_172965355.1">
    <property type="nucleotide sequence ID" value="NZ_CP020370.1"/>
</dbReference>
<dbReference type="InterPro" id="IPR015867">
    <property type="entry name" value="N-reg_PII/ATP_PRibTrfase_C"/>
</dbReference>
<dbReference type="EMBL" id="CP020370">
    <property type="protein sequence ID" value="AUB84502.1"/>
    <property type="molecule type" value="Genomic_DNA"/>
</dbReference>
<dbReference type="InterPro" id="IPR011322">
    <property type="entry name" value="N-reg_PII-like_a/b"/>
</dbReference>
<organism evidence="2 3">
    <name type="scientific">Candidatus Thiodictyon syntrophicum</name>
    <dbReference type="NCBI Taxonomy" id="1166950"/>
    <lineage>
        <taxon>Bacteria</taxon>
        <taxon>Pseudomonadati</taxon>
        <taxon>Pseudomonadota</taxon>
        <taxon>Gammaproteobacteria</taxon>
        <taxon>Chromatiales</taxon>
        <taxon>Chromatiaceae</taxon>
        <taxon>Thiodictyon</taxon>
    </lineage>
</organism>
<reference evidence="2 3" key="1">
    <citation type="submission" date="2017-03" db="EMBL/GenBank/DDBJ databases">
        <title>Complete genome sequence of Candidatus 'Thiodictyon syntrophicum' sp. nov. strain Cad16T, a photolithoautotroph purple sulfur bacterium isolated from an alpine meromictic lake.</title>
        <authorList>
            <person name="Luedin S.M."/>
            <person name="Pothier J.F."/>
            <person name="Danza F."/>
            <person name="Storelli N."/>
            <person name="Wittwer M."/>
            <person name="Tonolla M."/>
        </authorList>
    </citation>
    <scope>NUCLEOTIDE SEQUENCE [LARGE SCALE GENOMIC DNA]</scope>
    <source>
        <strain evidence="2 3">Cad16T</strain>
    </source>
</reference>
<dbReference type="Proteomes" id="UP000232638">
    <property type="component" value="Chromosome"/>
</dbReference>
<dbReference type="SUPFAM" id="SSF54913">
    <property type="entry name" value="GlnB-like"/>
    <property type="match status" value="1"/>
</dbReference>
<dbReference type="GO" id="GO:0005507">
    <property type="term" value="F:copper ion binding"/>
    <property type="evidence" value="ECO:0007669"/>
    <property type="project" value="TreeGrafter"/>
</dbReference>
<comment type="similarity">
    <text evidence="1">Belongs to the CutA family.</text>
</comment>
<dbReference type="PANTHER" id="PTHR23419">
    <property type="entry name" value="DIVALENT CATION TOLERANCE CUTA-RELATED"/>
    <property type="match status" value="1"/>
</dbReference>
<dbReference type="Pfam" id="PF03091">
    <property type="entry name" value="CutA1"/>
    <property type="match status" value="1"/>
</dbReference>
<evidence type="ECO:0000256" key="1">
    <source>
        <dbReference type="ARBA" id="ARBA00010169"/>
    </source>
</evidence>
<dbReference type="GO" id="GO:0010038">
    <property type="term" value="P:response to metal ion"/>
    <property type="evidence" value="ECO:0007669"/>
    <property type="project" value="InterPro"/>
</dbReference>
<keyword evidence="3" id="KW-1185">Reference proteome</keyword>
<gene>
    <name evidence="2" type="ORF">THSYN_28610</name>
</gene>
<evidence type="ECO:0000313" key="2">
    <source>
        <dbReference type="EMBL" id="AUB84502.1"/>
    </source>
</evidence>
<accession>A0A2K8UG54</accession>
<proteinExistence type="inferred from homology"/>
<dbReference type="AlphaFoldDB" id="A0A2K8UG54"/>
<evidence type="ECO:0000313" key="3">
    <source>
        <dbReference type="Proteomes" id="UP000232638"/>
    </source>
</evidence>
<sequence length="111" mass="12348">MTAETDYRLVLCTCPDQECATRIAERLVEERLAACVSLVPGLTSIYRWQGAIQRDAEVLLLIKTVAVRFEVLAATLSALHPYEVPEIIALPITAGLPDYLTWMIQCTQPDT</sequence>
<dbReference type="PANTHER" id="PTHR23419:SF8">
    <property type="entry name" value="FI09726P"/>
    <property type="match status" value="1"/>
</dbReference>
<dbReference type="KEGG" id="tsy:THSYN_28610"/>
<dbReference type="Gene3D" id="3.30.70.120">
    <property type="match status" value="1"/>
</dbReference>
<name>A0A2K8UG54_9GAMM</name>
<dbReference type="InterPro" id="IPR004323">
    <property type="entry name" value="Ion_tolerance_CutA"/>
</dbReference>